<dbReference type="EMBL" id="FOAT01000006">
    <property type="protein sequence ID" value="SEK84208.1"/>
    <property type="molecule type" value="Genomic_DNA"/>
</dbReference>
<evidence type="ECO:0000313" key="2">
    <source>
        <dbReference type="Proteomes" id="UP000186015"/>
    </source>
</evidence>
<name>A0A1H7KBI6_RUMAL</name>
<dbReference type="AlphaFoldDB" id="A0A1H7KBI6"/>
<gene>
    <name evidence="1" type="ORF">SAMN05216469_106154</name>
</gene>
<protein>
    <submittedName>
        <fullName evidence="1">Uncharacterized protein</fullName>
    </submittedName>
</protein>
<reference evidence="1 2" key="1">
    <citation type="submission" date="2016-10" db="EMBL/GenBank/DDBJ databases">
        <authorList>
            <person name="de Groot N.N."/>
        </authorList>
    </citation>
    <scope>NUCLEOTIDE SEQUENCE [LARGE SCALE GENOMIC DNA]</scope>
    <source>
        <strain evidence="1 2">KH2T6</strain>
    </source>
</reference>
<accession>A0A1H7KBI6</accession>
<organism evidence="1 2">
    <name type="scientific">Ruminococcus albus</name>
    <dbReference type="NCBI Taxonomy" id="1264"/>
    <lineage>
        <taxon>Bacteria</taxon>
        <taxon>Bacillati</taxon>
        <taxon>Bacillota</taxon>
        <taxon>Clostridia</taxon>
        <taxon>Eubacteriales</taxon>
        <taxon>Oscillospiraceae</taxon>
        <taxon>Ruminococcus</taxon>
    </lineage>
</organism>
<sequence>MPHPTWMLRNLNNNGTPAENAKEESFWSSFSRKGPNARRANFAAANQCIKQTMPRIKARGLCDCVGICLALAGLRMSTQSAKLTVRGRALASRHNSDVARVLSIKQQTIDPVKRRDNIFTQTERAWTFELSTLILLLLPRPIWSGVSCSIYCFVAASLWCLDREALPLELSASLSRKA</sequence>
<evidence type="ECO:0000313" key="1">
    <source>
        <dbReference type="EMBL" id="SEK84208.1"/>
    </source>
</evidence>
<dbReference type="Proteomes" id="UP000186015">
    <property type="component" value="Unassembled WGS sequence"/>
</dbReference>
<proteinExistence type="predicted"/>